<proteinExistence type="predicted"/>
<comment type="caution">
    <text evidence="1">The sequence shown here is derived from an EMBL/GenBank/DDBJ whole genome shotgun (WGS) entry which is preliminary data.</text>
</comment>
<gene>
    <name evidence="1" type="ORF">EP57_12285</name>
    <name evidence="2" type="ORF">HB902_08855</name>
    <name evidence="3" type="ORF">HCA52_16095</name>
</gene>
<dbReference type="GeneID" id="58718131"/>
<evidence type="ECO:0008006" key="7">
    <source>
        <dbReference type="Google" id="ProtNLM"/>
    </source>
</evidence>
<dbReference type="Proteomes" id="UP000539064">
    <property type="component" value="Unassembled WGS sequence"/>
</dbReference>
<reference evidence="5 6" key="2">
    <citation type="submission" date="2020-03" db="EMBL/GenBank/DDBJ databases">
        <title>Soil Listeria distribution.</title>
        <authorList>
            <person name="Liao J."/>
            <person name="Wiedmann M."/>
        </authorList>
    </citation>
    <scope>NUCLEOTIDE SEQUENCE [LARGE SCALE GENOMIC DNA]</scope>
    <source>
        <strain evidence="3 5">FSL L7-0978</strain>
        <strain evidence="2 6">FSL L7-1387</strain>
    </source>
</reference>
<dbReference type="EMBL" id="JAARVG010000021">
    <property type="protein sequence ID" value="MBC1794948.1"/>
    <property type="molecule type" value="Genomic_DNA"/>
</dbReference>
<dbReference type="RefSeq" id="WP_036087046.1">
    <property type="nucleotide sequence ID" value="NZ_CBCSHQ010000018.1"/>
</dbReference>
<accession>A0A099W5Z7</accession>
<evidence type="ECO:0000313" key="1">
    <source>
        <dbReference type="EMBL" id="KGL39833.1"/>
    </source>
</evidence>
<dbReference type="eggNOG" id="COG0664">
    <property type="taxonomic scope" value="Bacteria"/>
</dbReference>
<protein>
    <recommendedName>
        <fullName evidence="7">Cyclic nucleotide-binding domain-containing protein</fullName>
    </recommendedName>
</protein>
<evidence type="ECO:0000313" key="6">
    <source>
        <dbReference type="Proteomes" id="UP000541955"/>
    </source>
</evidence>
<reference evidence="1 4" key="1">
    <citation type="submission" date="2014-05" db="EMBL/GenBank/DDBJ databases">
        <title>Novel Listeriaceae from food processing environments.</title>
        <authorList>
            <person name="den Bakker H.C."/>
        </authorList>
    </citation>
    <scope>NUCLEOTIDE SEQUENCE [LARGE SCALE GENOMIC DNA]</scope>
    <source>
        <strain evidence="1 4">FSL A5-0281</strain>
    </source>
</reference>
<dbReference type="EMBL" id="JAARRW010000003">
    <property type="protein sequence ID" value="MBC1562184.1"/>
    <property type="molecule type" value="Genomic_DNA"/>
</dbReference>
<name>A0A099W5Z7_9LIST</name>
<evidence type="ECO:0000313" key="3">
    <source>
        <dbReference type="EMBL" id="MBC1794948.1"/>
    </source>
</evidence>
<dbReference type="Proteomes" id="UP000029844">
    <property type="component" value="Unassembled WGS sequence"/>
</dbReference>
<organism evidence="1 4">
    <name type="scientific">Listeria booriae</name>
    <dbReference type="NCBI Taxonomy" id="1552123"/>
    <lineage>
        <taxon>Bacteria</taxon>
        <taxon>Bacillati</taxon>
        <taxon>Bacillota</taxon>
        <taxon>Bacilli</taxon>
        <taxon>Bacillales</taxon>
        <taxon>Listeriaceae</taxon>
        <taxon>Listeria</taxon>
    </lineage>
</organism>
<dbReference type="STRING" id="1552123.EP57_12285"/>
<evidence type="ECO:0000313" key="2">
    <source>
        <dbReference type="EMBL" id="MBC1562184.1"/>
    </source>
</evidence>
<dbReference type="OrthoDB" id="2363333at2"/>
<dbReference type="Proteomes" id="UP000541955">
    <property type="component" value="Unassembled WGS sequence"/>
</dbReference>
<keyword evidence="4" id="KW-1185">Reference proteome</keyword>
<evidence type="ECO:0000313" key="5">
    <source>
        <dbReference type="Proteomes" id="UP000539064"/>
    </source>
</evidence>
<dbReference type="Gene3D" id="2.60.120.10">
    <property type="entry name" value="Jelly Rolls"/>
    <property type="match status" value="1"/>
</dbReference>
<dbReference type="EMBL" id="JNFA01000025">
    <property type="protein sequence ID" value="KGL39833.1"/>
    <property type="molecule type" value="Genomic_DNA"/>
</dbReference>
<evidence type="ECO:0000313" key="4">
    <source>
        <dbReference type="Proteomes" id="UP000029844"/>
    </source>
</evidence>
<dbReference type="AlphaFoldDB" id="A0A099W5Z7"/>
<dbReference type="InterPro" id="IPR014710">
    <property type="entry name" value="RmlC-like_jellyroll"/>
</dbReference>
<sequence length="234" mass="27322">MLAICEFLTASPELAKEYTKKITFHDNEIIHKYDYVKNNQFILIEKGVGKLEFYRKRRWEFETFIAQDEFAGIENLLNSQKYECSMKYRIVGASEGTAFLVNKNFFLDHMYADPTIFHTVLEHIALRHVLTAHNFREKKSPLKQRVADILLEFAIINSLPILDNQVSFPDYFAESMLVSVLRAPSHHVFAILEFLEEQQIISRLPQFIIRDFARLKRLSNLHLALIENTATPAI</sequence>